<dbReference type="EMBL" id="CP144543">
    <property type="protein sequence ID" value="WVW83380.1"/>
    <property type="molecule type" value="Genomic_DNA"/>
</dbReference>
<organism evidence="2">
    <name type="scientific">Kwoniella bestiolae CBS 10118</name>
    <dbReference type="NCBI Taxonomy" id="1296100"/>
    <lineage>
        <taxon>Eukaryota</taxon>
        <taxon>Fungi</taxon>
        <taxon>Dikarya</taxon>
        <taxon>Basidiomycota</taxon>
        <taxon>Agaricomycotina</taxon>
        <taxon>Tremellomycetes</taxon>
        <taxon>Tremellales</taxon>
        <taxon>Cryptococcaceae</taxon>
        <taxon>Kwoniella</taxon>
    </lineage>
</organism>
<name>A0A1B9FSZ9_9TREE</name>
<evidence type="ECO:0000313" key="3">
    <source>
        <dbReference type="EMBL" id="WVW83380.1"/>
    </source>
</evidence>
<protein>
    <submittedName>
        <fullName evidence="2">Uncharacterized protein</fullName>
    </submittedName>
</protein>
<reference evidence="3" key="4">
    <citation type="submission" date="2024-02" db="EMBL/GenBank/DDBJ databases">
        <title>Comparative genomics of Cryptococcus and Kwoniella reveals pathogenesis evolution and contrasting modes of karyotype evolution via chromosome fusion or intercentromeric recombination.</title>
        <authorList>
            <person name="Coelho M.A."/>
            <person name="David-Palma M."/>
            <person name="Shea T."/>
            <person name="Bowers K."/>
            <person name="McGinley-Smith S."/>
            <person name="Mohammad A.W."/>
            <person name="Gnirke A."/>
            <person name="Yurkov A.M."/>
            <person name="Nowrousian M."/>
            <person name="Sun S."/>
            <person name="Cuomo C.A."/>
            <person name="Heitman J."/>
        </authorList>
    </citation>
    <scope>NUCLEOTIDE SEQUENCE</scope>
    <source>
        <strain evidence="3">CBS 10118</strain>
    </source>
</reference>
<evidence type="ECO:0000313" key="2">
    <source>
        <dbReference type="EMBL" id="OCF21901.1"/>
    </source>
</evidence>
<accession>A0A1B9FSZ9</accession>
<dbReference type="KEGG" id="kbi:30213079"/>
<evidence type="ECO:0000256" key="1">
    <source>
        <dbReference type="SAM" id="MobiDB-lite"/>
    </source>
</evidence>
<dbReference type="GeneID" id="30213079"/>
<proteinExistence type="predicted"/>
<feature type="region of interest" description="Disordered" evidence="1">
    <location>
        <begin position="1"/>
        <end position="28"/>
    </location>
</feature>
<dbReference type="Proteomes" id="UP000092730">
    <property type="component" value="Chromosome 3"/>
</dbReference>
<dbReference type="AlphaFoldDB" id="A0A1B9FSZ9"/>
<feature type="compositionally biased region" description="Low complexity" evidence="1">
    <location>
        <begin position="132"/>
        <end position="147"/>
    </location>
</feature>
<dbReference type="VEuPathDB" id="FungiDB:I302_08680"/>
<evidence type="ECO:0000313" key="4">
    <source>
        <dbReference type="Proteomes" id="UP000092730"/>
    </source>
</evidence>
<dbReference type="RefSeq" id="XP_019042971.1">
    <property type="nucleotide sequence ID" value="XM_019195258.1"/>
</dbReference>
<feature type="compositionally biased region" description="Polar residues" evidence="1">
    <location>
        <begin position="16"/>
        <end position="28"/>
    </location>
</feature>
<sequence length="180" mass="19489">MAPEQDNPCNADVQPPTRSTASPFGSQSYHGRDFVSAELANSNVQTFASPEDGIAHYNEHGGVGRLITVGGESLDDIRTTTGHVFEYNRKFLIVPEWRYAREIDLNYTTLTSDDRTPGNEEASSEGPTRSCADSAAIGDSAASSVSGRRTTNSASLPQHYGPEEDKPIFISDGTVFRRGM</sequence>
<dbReference type="EMBL" id="KI894026">
    <property type="protein sequence ID" value="OCF21901.1"/>
    <property type="molecule type" value="Genomic_DNA"/>
</dbReference>
<gene>
    <name evidence="2" type="ORF">I302_08680</name>
    <name evidence="3" type="ORF">I302_105399</name>
</gene>
<feature type="region of interest" description="Disordered" evidence="1">
    <location>
        <begin position="110"/>
        <end position="172"/>
    </location>
</feature>
<keyword evidence="4" id="KW-1185">Reference proteome</keyword>
<reference evidence="2" key="1">
    <citation type="submission" date="2013-07" db="EMBL/GenBank/DDBJ databases">
        <title>The Genome Sequence of Cryptococcus bestiolae CBS10118.</title>
        <authorList>
            <consortium name="The Broad Institute Genome Sequencing Platform"/>
            <person name="Cuomo C."/>
            <person name="Litvintseva A."/>
            <person name="Chen Y."/>
            <person name="Heitman J."/>
            <person name="Sun S."/>
            <person name="Springer D."/>
            <person name="Dromer F."/>
            <person name="Young S.K."/>
            <person name="Zeng Q."/>
            <person name="Gargeya S."/>
            <person name="Fitzgerald M."/>
            <person name="Abouelleil A."/>
            <person name="Alvarado L."/>
            <person name="Berlin A.M."/>
            <person name="Chapman S.B."/>
            <person name="Dewar J."/>
            <person name="Goldberg J."/>
            <person name="Griggs A."/>
            <person name="Gujja S."/>
            <person name="Hansen M."/>
            <person name="Howarth C."/>
            <person name="Imamovic A."/>
            <person name="Larimer J."/>
            <person name="McCowan C."/>
            <person name="Murphy C."/>
            <person name="Pearson M."/>
            <person name="Priest M."/>
            <person name="Roberts A."/>
            <person name="Saif S."/>
            <person name="Shea T."/>
            <person name="Sykes S."/>
            <person name="Wortman J."/>
            <person name="Nusbaum C."/>
            <person name="Birren B."/>
        </authorList>
    </citation>
    <scope>NUCLEOTIDE SEQUENCE [LARGE SCALE GENOMIC DNA]</scope>
    <source>
        <strain evidence="2">CBS 10118</strain>
    </source>
</reference>
<reference evidence="3" key="2">
    <citation type="submission" date="2013-07" db="EMBL/GenBank/DDBJ databases">
        <authorList>
            <consortium name="The Broad Institute Genome Sequencing Platform"/>
            <person name="Cuomo C."/>
            <person name="Litvintseva A."/>
            <person name="Chen Y."/>
            <person name="Heitman J."/>
            <person name="Sun S."/>
            <person name="Springer D."/>
            <person name="Dromer F."/>
            <person name="Young S.K."/>
            <person name="Zeng Q."/>
            <person name="Gargeya S."/>
            <person name="Fitzgerald M."/>
            <person name="Abouelleil A."/>
            <person name="Alvarado L."/>
            <person name="Berlin A.M."/>
            <person name="Chapman S.B."/>
            <person name="Dewar J."/>
            <person name="Goldberg J."/>
            <person name="Griggs A."/>
            <person name="Gujja S."/>
            <person name="Hansen M."/>
            <person name="Howarth C."/>
            <person name="Imamovic A."/>
            <person name="Larimer J."/>
            <person name="McCowan C."/>
            <person name="Murphy C."/>
            <person name="Pearson M."/>
            <person name="Priest M."/>
            <person name="Roberts A."/>
            <person name="Saif S."/>
            <person name="Shea T."/>
            <person name="Sykes S."/>
            <person name="Wortman J."/>
            <person name="Nusbaum C."/>
            <person name="Birren B."/>
        </authorList>
    </citation>
    <scope>NUCLEOTIDE SEQUENCE</scope>
    <source>
        <strain evidence="3">CBS 10118</strain>
    </source>
</reference>
<reference evidence="2" key="3">
    <citation type="submission" date="2014-01" db="EMBL/GenBank/DDBJ databases">
        <title>Evolution of pathogenesis and genome organization in the Tremellales.</title>
        <authorList>
            <person name="Cuomo C."/>
            <person name="Litvintseva A."/>
            <person name="Heitman J."/>
            <person name="Chen Y."/>
            <person name="Sun S."/>
            <person name="Springer D."/>
            <person name="Dromer F."/>
            <person name="Young S."/>
            <person name="Zeng Q."/>
            <person name="Chapman S."/>
            <person name="Gujja S."/>
            <person name="Saif S."/>
            <person name="Birren B."/>
        </authorList>
    </citation>
    <scope>NUCLEOTIDE SEQUENCE</scope>
    <source>
        <strain evidence="2">CBS 10118</strain>
    </source>
</reference>